<dbReference type="Proteomes" id="UP000321827">
    <property type="component" value="Unassembled WGS sequence"/>
</dbReference>
<dbReference type="PANTHER" id="PTHR31446">
    <property type="entry name" value="ACID PHOSPHATASE/VANADIUM-DEPENDENT HALOPEROXIDASE-RELATED PROTEIN"/>
    <property type="match status" value="1"/>
</dbReference>
<keyword evidence="1" id="KW-0472">Membrane</keyword>
<feature type="transmembrane region" description="Helical" evidence="1">
    <location>
        <begin position="9"/>
        <end position="31"/>
    </location>
</feature>
<dbReference type="EMBL" id="BJXN01000026">
    <property type="protein sequence ID" value="GEM90891.1"/>
    <property type="molecule type" value="Genomic_DNA"/>
</dbReference>
<feature type="transmembrane region" description="Helical" evidence="1">
    <location>
        <begin position="128"/>
        <end position="146"/>
    </location>
</feature>
<organism evidence="2 3">
    <name type="scientific">Oceanithermus desulfurans NBRC 100063</name>
    <dbReference type="NCBI Taxonomy" id="1227550"/>
    <lineage>
        <taxon>Bacteria</taxon>
        <taxon>Thermotogati</taxon>
        <taxon>Deinococcota</taxon>
        <taxon>Deinococci</taxon>
        <taxon>Thermales</taxon>
        <taxon>Thermaceae</taxon>
        <taxon>Oceanithermus</taxon>
    </lineage>
</organism>
<evidence type="ECO:0000313" key="2">
    <source>
        <dbReference type="EMBL" id="GEM90891.1"/>
    </source>
</evidence>
<dbReference type="PANTHER" id="PTHR31446:SF29">
    <property type="entry name" value="ACID PHOSPHATASE_VANADIUM-DEPENDENT HALOPEROXIDASE-RELATED PROTEIN"/>
    <property type="match status" value="1"/>
</dbReference>
<protein>
    <submittedName>
        <fullName evidence="2">Membrane protein</fullName>
    </submittedName>
</protein>
<name>A0A511RMK4_9DEIN</name>
<comment type="caution">
    <text evidence="2">The sequence shown here is derived from an EMBL/GenBank/DDBJ whole genome shotgun (WGS) entry which is preliminary data.</text>
</comment>
<evidence type="ECO:0000256" key="1">
    <source>
        <dbReference type="SAM" id="Phobius"/>
    </source>
</evidence>
<dbReference type="RefSeq" id="WP_147149049.1">
    <property type="nucleotide sequence ID" value="NZ_BJXN01000026.1"/>
</dbReference>
<dbReference type="Pfam" id="PF02681">
    <property type="entry name" value="DUF212"/>
    <property type="match status" value="1"/>
</dbReference>
<evidence type="ECO:0000313" key="3">
    <source>
        <dbReference type="Proteomes" id="UP000321827"/>
    </source>
</evidence>
<sequence>MKALLANEVLWAALIANFVAQGLKLMIHYLFERRWSWERLLESGGMPSSHSAMVTALATGVGFVAGLDSVAFAVALVFALIVMYDATGIRRAAGQQAELLNDLVEELRAVLHEGFKPKPLKELLGHTYLEVLMGAILGVVVAWLYVVR</sequence>
<dbReference type="OrthoDB" id="9792681at2"/>
<feature type="transmembrane region" description="Helical" evidence="1">
    <location>
        <begin position="51"/>
        <end position="84"/>
    </location>
</feature>
<keyword evidence="1" id="KW-0812">Transmembrane</keyword>
<dbReference type="AlphaFoldDB" id="A0A511RMK4"/>
<accession>A0A511RMK4</accession>
<proteinExistence type="predicted"/>
<gene>
    <name evidence="2" type="ORF">ODE01S_23250</name>
</gene>
<reference evidence="2 3" key="1">
    <citation type="submission" date="2019-07" db="EMBL/GenBank/DDBJ databases">
        <title>Whole genome shotgun sequence of Oceanithermus desulfurans NBRC 100063.</title>
        <authorList>
            <person name="Hosoyama A."/>
            <person name="Uohara A."/>
            <person name="Ohji S."/>
            <person name="Ichikawa N."/>
        </authorList>
    </citation>
    <scope>NUCLEOTIDE SEQUENCE [LARGE SCALE GENOMIC DNA]</scope>
    <source>
        <strain evidence="2 3">NBRC 100063</strain>
    </source>
</reference>
<keyword evidence="1" id="KW-1133">Transmembrane helix</keyword>
<dbReference type="InterPro" id="IPR003832">
    <property type="entry name" value="DUF212"/>
</dbReference>